<dbReference type="GO" id="GO:0051603">
    <property type="term" value="P:proteolysis involved in protein catabolic process"/>
    <property type="evidence" value="ECO:0007669"/>
    <property type="project" value="TreeGrafter"/>
</dbReference>
<dbReference type="InterPro" id="IPR001915">
    <property type="entry name" value="Peptidase_M48"/>
</dbReference>
<evidence type="ECO:0000256" key="2">
    <source>
        <dbReference type="ARBA" id="ARBA00022670"/>
    </source>
</evidence>
<dbReference type="Gene3D" id="3.30.2010.10">
    <property type="entry name" value="Metalloproteases ('zincins'), catalytic domain"/>
    <property type="match status" value="1"/>
</dbReference>
<keyword evidence="5" id="KW-0862">Zinc</keyword>
<keyword evidence="4" id="KW-0378">Hydrolase</keyword>
<evidence type="ECO:0000256" key="1">
    <source>
        <dbReference type="ARBA" id="ARBA00001947"/>
    </source>
</evidence>
<gene>
    <name evidence="8" type="ORF">MNBD_GAMMA10-649</name>
</gene>
<evidence type="ECO:0000256" key="6">
    <source>
        <dbReference type="ARBA" id="ARBA00023049"/>
    </source>
</evidence>
<feature type="non-terminal residue" evidence="8">
    <location>
        <position position="247"/>
    </location>
</feature>
<dbReference type="CDD" id="cd07332">
    <property type="entry name" value="M48C_Oma1_like"/>
    <property type="match status" value="1"/>
</dbReference>
<keyword evidence="2" id="KW-0645">Protease</keyword>
<dbReference type="InterPro" id="IPR051156">
    <property type="entry name" value="Mito/Outer_Membr_Metalloprot"/>
</dbReference>
<dbReference type="PANTHER" id="PTHR22726:SF1">
    <property type="entry name" value="METALLOENDOPEPTIDASE OMA1, MITOCHONDRIAL"/>
    <property type="match status" value="1"/>
</dbReference>
<accession>A0A3B0Y8H9</accession>
<evidence type="ECO:0000256" key="3">
    <source>
        <dbReference type="ARBA" id="ARBA00022723"/>
    </source>
</evidence>
<comment type="cofactor">
    <cofactor evidence="1">
        <name>Zn(2+)</name>
        <dbReference type="ChEBI" id="CHEBI:29105"/>
    </cofactor>
</comment>
<keyword evidence="6" id="KW-0482">Metalloprotease</keyword>
<protein>
    <recommendedName>
        <fullName evidence="7">Peptidase M48 domain-containing protein</fullName>
    </recommendedName>
</protein>
<reference evidence="8" key="1">
    <citation type="submission" date="2018-06" db="EMBL/GenBank/DDBJ databases">
        <authorList>
            <person name="Zhirakovskaya E."/>
        </authorList>
    </citation>
    <scope>NUCLEOTIDE SEQUENCE</scope>
</reference>
<dbReference type="PANTHER" id="PTHR22726">
    <property type="entry name" value="METALLOENDOPEPTIDASE OMA1"/>
    <property type="match status" value="1"/>
</dbReference>
<name>A0A3B0Y8H9_9ZZZZ</name>
<evidence type="ECO:0000313" key="8">
    <source>
        <dbReference type="EMBL" id="VAW64676.1"/>
    </source>
</evidence>
<dbReference type="EMBL" id="UOFJ01000141">
    <property type="protein sequence ID" value="VAW64676.1"/>
    <property type="molecule type" value="Genomic_DNA"/>
</dbReference>
<dbReference type="GO" id="GO:0016020">
    <property type="term" value="C:membrane"/>
    <property type="evidence" value="ECO:0007669"/>
    <property type="project" value="TreeGrafter"/>
</dbReference>
<feature type="domain" description="Peptidase M48" evidence="7">
    <location>
        <begin position="43"/>
        <end position="220"/>
    </location>
</feature>
<dbReference type="GO" id="GO:0046872">
    <property type="term" value="F:metal ion binding"/>
    <property type="evidence" value="ECO:0007669"/>
    <property type="project" value="UniProtKB-KW"/>
</dbReference>
<dbReference type="Pfam" id="PF01435">
    <property type="entry name" value="Peptidase_M48"/>
    <property type="match status" value="1"/>
</dbReference>
<dbReference type="GO" id="GO:0004222">
    <property type="term" value="F:metalloendopeptidase activity"/>
    <property type="evidence" value="ECO:0007669"/>
    <property type="project" value="InterPro"/>
</dbReference>
<organism evidence="8">
    <name type="scientific">hydrothermal vent metagenome</name>
    <dbReference type="NCBI Taxonomy" id="652676"/>
    <lineage>
        <taxon>unclassified sequences</taxon>
        <taxon>metagenomes</taxon>
        <taxon>ecological metagenomes</taxon>
    </lineage>
</organism>
<sequence>MVILTIALGASVNLIAQYIPFEFETAIAESAVKNIKDAHNEVDEYLQALADKLIVEMDLPENMKIHLHYANEDTVNAMSTLGGHIIVYRGLLEKLPDENALVMLLGHEMGHVKLRHPVKGLGQAIVFSLLMSVILGESSDSVANVITDSSVLTMMSFSRDQEEDSDDMGINLVNAYYGHTQGALGLFEALQEQQQASSVYSPEFLNSHPDTESRIKRLHQLIEKQHWEQQGKVRLIPENIIKKLKAD</sequence>
<evidence type="ECO:0000256" key="4">
    <source>
        <dbReference type="ARBA" id="ARBA00022801"/>
    </source>
</evidence>
<dbReference type="AlphaFoldDB" id="A0A3B0Y8H9"/>
<evidence type="ECO:0000256" key="5">
    <source>
        <dbReference type="ARBA" id="ARBA00022833"/>
    </source>
</evidence>
<proteinExistence type="predicted"/>
<evidence type="ECO:0000259" key="7">
    <source>
        <dbReference type="Pfam" id="PF01435"/>
    </source>
</evidence>
<keyword evidence="3" id="KW-0479">Metal-binding</keyword>